<keyword evidence="8" id="KW-0393">Immunoglobulin domain</keyword>
<dbReference type="InterPro" id="IPR013106">
    <property type="entry name" value="Ig_V-set"/>
</dbReference>
<dbReference type="Pfam" id="PF07686">
    <property type="entry name" value="V-set"/>
    <property type="match status" value="1"/>
</dbReference>
<keyword evidence="6" id="KW-1015">Disulfide bond</keyword>
<comment type="caution">
    <text evidence="12">The sequence shown here is derived from an EMBL/GenBank/DDBJ whole genome shotgun (WGS) entry which is preliminary data.</text>
</comment>
<name>A0A556TW68_BAGYA</name>
<evidence type="ECO:0000256" key="2">
    <source>
        <dbReference type="ARBA" id="ARBA00022692"/>
    </source>
</evidence>
<dbReference type="GO" id="GO:0009897">
    <property type="term" value="C:external side of plasma membrane"/>
    <property type="evidence" value="ECO:0007669"/>
    <property type="project" value="TreeGrafter"/>
</dbReference>
<sequence length="766" mass="86090">MPWFHSYCYTAAGSPLTKNNTEQNRFSNIPKNSGFIQLKHRSETVSKKDKQYISATLCVFKVVTGSNADMHDDRLACIIVFLSFSPSFFCLHSNDMEKKYLRIKDRILVIKTLLPDADNASISCPDLDVKEGTVRITLFKETELHFTDIQKTPVTNTTKETEKQRFSVYVQNDTIDYVIDEPEINDTGLYSCTVTHEGTSTTTRTFLLVKALGVSQPYYAVGVQGQISLNCTIHTKTQPEEMRVTVYKGMYGEETICSAFVNISNPLIETNGEVYCKGTVSKGKVNLSIFGLRAEDTDLYRCRVDIIFPPPYIRMIGNGTLLYIQDSTDCPSQQTQARIQEIPEVKNDQTLSFSNIMLFAILITTTITLILQVMKMILTHRTSNHLTHPVTQKVCTEFQVWTLLQNSYYDNSTVNIICQHNALKNWTMRASVSINGRKKVVHETVPTENCQNNDNYSEEKPGIKVHLKVENSSSIVSDSPNPLWGPKSQKSPETEHTEVVGPNLQPTSCTGEVLNLAEADCHEPAIKIKQEEADFSIVEVKEEKTDTFAPELPQFELHQHLAGAGIAIELPVTQQCVQMSSVTEPAFMGVDPSTYSESQLAVADTQGQMHPFCKDLMLFEDYKRKRIEVRKRSETRRRELEQTLPQALLADLVKERREKTRLRVARWRAKRKLQACLMAQAAQFNNTQALYMQRNGRRRGGAAPQHGGIGLGTTHSETGVYTMPLRMGTSPLLAAQRLGMAEGQMQPGASVFVQQRTSAAGSESYQ</sequence>
<keyword evidence="5 10" id="KW-0472">Membrane</keyword>
<dbReference type="InterPro" id="IPR040216">
    <property type="entry name" value="CTLA4/CD28"/>
</dbReference>
<dbReference type="PANTHER" id="PTHR11494">
    <property type="entry name" value="CYTOTOXIC T-LYMPHOCYTE PROTEIN"/>
    <property type="match status" value="1"/>
</dbReference>
<dbReference type="AlphaFoldDB" id="A0A556TW68"/>
<evidence type="ECO:0000313" key="13">
    <source>
        <dbReference type="Proteomes" id="UP000319801"/>
    </source>
</evidence>
<keyword evidence="7" id="KW-0325">Glycoprotein</keyword>
<evidence type="ECO:0000256" key="1">
    <source>
        <dbReference type="ARBA" id="ARBA00004479"/>
    </source>
</evidence>
<keyword evidence="2 10" id="KW-0812">Transmembrane</keyword>
<evidence type="ECO:0000256" key="10">
    <source>
        <dbReference type="SAM" id="Phobius"/>
    </source>
</evidence>
<evidence type="ECO:0000256" key="3">
    <source>
        <dbReference type="ARBA" id="ARBA00022729"/>
    </source>
</evidence>
<dbReference type="Proteomes" id="UP000319801">
    <property type="component" value="Unassembled WGS sequence"/>
</dbReference>
<feature type="transmembrane region" description="Helical" evidence="10">
    <location>
        <begin position="356"/>
        <end position="374"/>
    </location>
</feature>
<accession>A0A556TW68</accession>
<keyword evidence="4 10" id="KW-1133">Transmembrane helix</keyword>
<evidence type="ECO:0000256" key="9">
    <source>
        <dbReference type="SAM" id="MobiDB-lite"/>
    </source>
</evidence>
<evidence type="ECO:0000259" key="11">
    <source>
        <dbReference type="SMART" id="SM00409"/>
    </source>
</evidence>
<feature type="domain" description="Immunoglobulin" evidence="11">
    <location>
        <begin position="109"/>
        <end position="210"/>
    </location>
</feature>
<dbReference type="OrthoDB" id="9908091at2759"/>
<keyword evidence="13" id="KW-1185">Reference proteome</keyword>
<evidence type="ECO:0000256" key="6">
    <source>
        <dbReference type="ARBA" id="ARBA00023157"/>
    </source>
</evidence>
<dbReference type="SUPFAM" id="SSF48726">
    <property type="entry name" value="Immunoglobulin"/>
    <property type="match status" value="2"/>
</dbReference>
<feature type="domain" description="Immunoglobulin" evidence="11">
    <location>
        <begin position="216"/>
        <end position="325"/>
    </location>
</feature>
<dbReference type="EMBL" id="VCAZ01000023">
    <property type="protein sequence ID" value="TSK92879.1"/>
    <property type="molecule type" value="Genomic_DNA"/>
</dbReference>
<organism evidence="12 13">
    <name type="scientific">Bagarius yarrelli</name>
    <name type="common">Goonch</name>
    <name type="synonym">Bagrus yarrelli</name>
    <dbReference type="NCBI Taxonomy" id="175774"/>
    <lineage>
        <taxon>Eukaryota</taxon>
        <taxon>Metazoa</taxon>
        <taxon>Chordata</taxon>
        <taxon>Craniata</taxon>
        <taxon>Vertebrata</taxon>
        <taxon>Euteleostomi</taxon>
        <taxon>Actinopterygii</taxon>
        <taxon>Neopterygii</taxon>
        <taxon>Teleostei</taxon>
        <taxon>Ostariophysi</taxon>
        <taxon>Siluriformes</taxon>
        <taxon>Sisoridae</taxon>
        <taxon>Sisorinae</taxon>
        <taxon>Bagarius</taxon>
    </lineage>
</organism>
<evidence type="ECO:0000256" key="4">
    <source>
        <dbReference type="ARBA" id="ARBA00022989"/>
    </source>
</evidence>
<proteinExistence type="predicted"/>
<evidence type="ECO:0000313" key="12">
    <source>
        <dbReference type="EMBL" id="TSK92879.1"/>
    </source>
</evidence>
<feature type="region of interest" description="Disordered" evidence="9">
    <location>
        <begin position="471"/>
        <end position="505"/>
    </location>
</feature>
<reference evidence="12 13" key="1">
    <citation type="journal article" date="2019" name="Genome Biol. Evol.">
        <title>Whole-Genome Sequencing of the Giant Devil Catfish, Bagarius yarrelli.</title>
        <authorList>
            <person name="Jiang W."/>
            <person name="Lv Y."/>
            <person name="Cheng L."/>
            <person name="Yang K."/>
            <person name="Chao B."/>
            <person name="Wang X."/>
            <person name="Li Y."/>
            <person name="Pan X."/>
            <person name="You X."/>
            <person name="Zhang Y."/>
            <person name="Yang J."/>
            <person name="Li J."/>
            <person name="Zhang X."/>
            <person name="Liu S."/>
            <person name="Sun C."/>
            <person name="Yang J."/>
            <person name="Shi Q."/>
        </authorList>
    </citation>
    <scope>NUCLEOTIDE SEQUENCE [LARGE SCALE GENOMIC DNA]</scope>
    <source>
        <strain evidence="12">JWS20170419001</strain>
        <tissue evidence="12">Muscle</tissue>
    </source>
</reference>
<gene>
    <name evidence="12" type="ORF">Baya_5593</name>
</gene>
<dbReference type="SMART" id="SM00409">
    <property type="entry name" value="IG"/>
    <property type="match status" value="2"/>
</dbReference>
<feature type="compositionally biased region" description="Polar residues" evidence="9">
    <location>
        <begin position="471"/>
        <end position="480"/>
    </location>
</feature>
<dbReference type="PANTHER" id="PTHR11494:SF8">
    <property type="entry name" value="CYTOTOXIC T-LYMPHOCYTE PROTEIN 4"/>
    <property type="match status" value="1"/>
</dbReference>
<dbReference type="InterPro" id="IPR003599">
    <property type="entry name" value="Ig_sub"/>
</dbReference>
<keyword evidence="3" id="KW-0732">Signal</keyword>
<dbReference type="InterPro" id="IPR036179">
    <property type="entry name" value="Ig-like_dom_sf"/>
</dbReference>
<protein>
    <submittedName>
        <fullName evidence="12">Cytotoxic T-lymphocyte protein 4</fullName>
    </submittedName>
</protein>
<evidence type="ECO:0000256" key="8">
    <source>
        <dbReference type="ARBA" id="ARBA00023319"/>
    </source>
</evidence>
<evidence type="ECO:0000256" key="5">
    <source>
        <dbReference type="ARBA" id="ARBA00023136"/>
    </source>
</evidence>
<dbReference type="InterPro" id="IPR013783">
    <property type="entry name" value="Ig-like_fold"/>
</dbReference>
<dbReference type="GO" id="GO:0042129">
    <property type="term" value="P:regulation of T cell proliferation"/>
    <property type="evidence" value="ECO:0007669"/>
    <property type="project" value="InterPro"/>
</dbReference>
<comment type="subcellular location">
    <subcellularLocation>
        <location evidence="1">Membrane</location>
        <topology evidence="1">Single-pass type I membrane protein</topology>
    </subcellularLocation>
</comment>
<dbReference type="GO" id="GO:0050852">
    <property type="term" value="P:T cell receptor signaling pathway"/>
    <property type="evidence" value="ECO:0007669"/>
    <property type="project" value="TreeGrafter"/>
</dbReference>
<dbReference type="Gene3D" id="2.60.40.10">
    <property type="entry name" value="Immunoglobulins"/>
    <property type="match status" value="2"/>
</dbReference>
<evidence type="ECO:0000256" key="7">
    <source>
        <dbReference type="ARBA" id="ARBA00023180"/>
    </source>
</evidence>